<dbReference type="Proteomes" id="UP001283361">
    <property type="component" value="Unassembled WGS sequence"/>
</dbReference>
<feature type="compositionally biased region" description="Polar residues" evidence="1">
    <location>
        <begin position="14"/>
        <end position="23"/>
    </location>
</feature>
<evidence type="ECO:0000313" key="3">
    <source>
        <dbReference type="Proteomes" id="UP001283361"/>
    </source>
</evidence>
<name>A0AAE1CNQ8_9GAST</name>
<protein>
    <submittedName>
        <fullName evidence="2">Uncharacterized protein</fullName>
    </submittedName>
</protein>
<comment type="caution">
    <text evidence="2">The sequence shown here is derived from an EMBL/GenBank/DDBJ whole genome shotgun (WGS) entry which is preliminary data.</text>
</comment>
<gene>
    <name evidence="2" type="ORF">RRG08_040168</name>
</gene>
<accession>A0AAE1CNQ8</accession>
<organism evidence="2 3">
    <name type="scientific">Elysia crispata</name>
    <name type="common">lettuce slug</name>
    <dbReference type="NCBI Taxonomy" id="231223"/>
    <lineage>
        <taxon>Eukaryota</taxon>
        <taxon>Metazoa</taxon>
        <taxon>Spiralia</taxon>
        <taxon>Lophotrochozoa</taxon>
        <taxon>Mollusca</taxon>
        <taxon>Gastropoda</taxon>
        <taxon>Heterobranchia</taxon>
        <taxon>Euthyneura</taxon>
        <taxon>Panpulmonata</taxon>
        <taxon>Sacoglossa</taxon>
        <taxon>Placobranchoidea</taxon>
        <taxon>Plakobranchidae</taxon>
        <taxon>Elysia</taxon>
    </lineage>
</organism>
<reference evidence="2" key="1">
    <citation type="journal article" date="2023" name="G3 (Bethesda)">
        <title>A reference genome for the long-term kleptoplast-retaining sea slug Elysia crispata morphotype clarki.</title>
        <authorList>
            <person name="Eastman K.E."/>
            <person name="Pendleton A.L."/>
            <person name="Shaikh M.A."/>
            <person name="Suttiyut T."/>
            <person name="Ogas R."/>
            <person name="Tomko P."/>
            <person name="Gavelis G."/>
            <person name="Widhalm J.R."/>
            <person name="Wisecaver J.H."/>
        </authorList>
    </citation>
    <scope>NUCLEOTIDE SEQUENCE</scope>
    <source>
        <strain evidence="2">ECLA1</strain>
    </source>
</reference>
<evidence type="ECO:0000313" key="2">
    <source>
        <dbReference type="EMBL" id="KAK3719868.1"/>
    </source>
</evidence>
<feature type="region of interest" description="Disordered" evidence="1">
    <location>
        <begin position="94"/>
        <end position="117"/>
    </location>
</feature>
<dbReference type="EMBL" id="JAWDGP010007412">
    <property type="protein sequence ID" value="KAK3719868.1"/>
    <property type="molecule type" value="Genomic_DNA"/>
</dbReference>
<dbReference type="AlphaFoldDB" id="A0AAE1CNQ8"/>
<feature type="region of interest" description="Disordered" evidence="1">
    <location>
        <begin position="1"/>
        <end position="73"/>
    </location>
</feature>
<keyword evidence="3" id="KW-1185">Reference proteome</keyword>
<evidence type="ECO:0000256" key="1">
    <source>
        <dbReference type="SAM" id="MobiDB-lite"/>
    </source>
</evidence>
<proteinExistence type="predicted"/>
<sequence length="117" mass="12586">MTPHRVTPDLSGQLRRTSSQISGVTPAPNPRRLRASPVSVKVGGARASTGRHAKTTGGCPVLETRGSGGVNPGPNAAYIRQTPSDFLSVRCMQSQPMSEKRNTKHMLSRFSYEPSLK</sequence>